<evidence type="ECO:0000313" key="4">
    <source>
        <dbReference type="Proteomes" id="UP000478546"/>
    </source>
</evidence>
<comment type="caution">
    <text evidence="3">The sequence shown here is derived from an EMBL/GenBank/DDBJ whole genome shotgun (WGS) entry which is preliminary data.</text>
</comment>
<dbReference type="PANTHER" id="PTHR34220:SF7">
    <property type="entry name" value="SENSOR HISTIDINE KINASE YPDA"/>
    <property type="match status" value="1"/>
</dbReference>
<feature type="domain" description="Signal transduction histidine kinase internal region" evidence="2">
    <location>
        <begin position="175"/>
        <end position="254"/>
    </location>
</feature>
<feature type="transmembrane region" description="Helical" evidence="1">
    <location>
        <begin position="92"/>
        <end position="120"/>
    </location>
</feature>
<proteinExistence type="predicted"/>
<keyword evidence="1" id="KW-1133">Transmembrane helix</keyword>
<dbReference type="Pfam" id="PF06580">
    <property type="entry name" value="His_kinase"/>
    <property type="match status" value="1"/>
</dbReference>
<dbReference type="GO" id="GO:0016020">
    <property type="term" value="C:membrane"/>
    <property type="evidence" value="ECO:0007669"/>
    <property type="project" value="InterPro"/>
</dbReference>
<dbReference type="InterPro" id="IPR036890">
    <property type="entry name" value="HATPase_C_sf"/>
</dbReference>
<accession>A0A6B2H5H1</accession>
<dbReference type="InterPro" id="IPR010559">
    <property type="entry name" value="Sig_transdc_His_kin_internal"/>
</dbReference>
<feature type="transmembrane region" description="Helical" evidence="1">
    <location>
        <begin position="57"/>
        <end position="80"/>
    </location>
</feature>
<dbReference type="EMBL" id="JAAEAA010000004">
    <property type="protein sequence ID" value="NDK55040.1"/>
    <property type="molecule type" value="Genomic_DNA"/>
</dbReference>
<evidence type="ECO:0000256" key="1">
    <source>
        <dbReference type="SAM" id="Phobius"/>
    </source>
</evidence>
<evidence type="ECO:0000259" key="2">
    <source>
        <dbReference type="Pfam" id="PF06580"/>
    </source>
</evidence>
<dbReference type="RefSeq" id="WP_162345104.1">
    <property type="nucleotide sequence ID" value="NZ_JAAEAA010000004.1"/>
</dbReference>
<keyword evidence="4" id="KW-1185">Reference proteome</keyword>
<dbReference type="GO" id="GO:0000155">
    <property type="term" value="F:phosphorelay sensor kinase activity"/>
    <property type="evidence" value="ECO:0007669"/>
    <property type="project" value="InterPro"/>
</dbReference>
<keyword evidence="1" id="KW-0472">Membrane</keyword>
<keyword evidence="1" id="KW-0812">Transmembrane</keyword>
<name>A0A6B2H5H1_9BACT</name>
<dbReference type="SUPFAM" id="SSF55874">
    <property type="entry name" value="ATPase domain of HSP90 chaperone/DNA topoisomerase II/histidine kinase"/>
    <property type="match status" value="1"/>
</dbReference>
<reference evidence="3 4" key="1">
    <citation type="submission" date="2020-01" db="EMBL/GenBank/DDBJ databases">
        <authorList>
            <person name="Kim M.K."/>
        </authorList>
    </citation>
    <scope>NUCLEOTIDE SEQUENCE [LARGE SCALE GENOMIC DNA]</scope>
    <source>
        <strain evidence="3 4">BT213</strain>
    </source>
</reference>
<dbReference type="PANTHER" id="PTHR34220">
    <property type="entry name" value="SENSOR HISTIDINE KINASE YPDA"/>
    <property type="match status" value="1"/>
</dbReference>
<feature type="transmembrane region" description="Helical" evidence="1">
    <location>
        <begin position="33"/>
        <end position="51"/>
    </location>
</feature>
<dbReference type="AlphaFoldDB" id="A0A6B2H5H1"/>
<sequence length="373" mass="43405">MEVKLSPETVIEARTWSLPDPRSIIKNRMLQHAAFWVIYVVFFGLLYGSYIDDYYNAFMVELVELPFKMALVYFNMYYLMPKFLLRKRYLEFFVYVLMITGAIAALMQYVLLPFLIHPFFCPTTCSQDNLTLYRFIKNIVNINYLVAISATVVLLRNWYQHQQSARTLSQDKLEAELKFLKGQIHPHFLFNTLNSLYSLTLKKSDNAPEMVLKLSGLMDYMLYDANAAKVPLEKELNYIRNYIDLERMRYGDRVDISFTESGSILGANIAPMMLLPFVENAFKHGVSTETENAWVRIDVKVQNGKLSLRVENCKQGEKAERTAKEMASGIGLKNVQRRLELLYKDTYSLEIEDEPDVYAVHLELDLSDRTNED</sequence>
<dbReference type="Proteomes" id="UP000478546">
    <property type="component" value="Unassembled WGS sequence"/>
</dbReference>
<dbReference type="Gene3D" id="3.30.565.10">
    <property type="entry name" value="Histidine kinase-like ATPase, C-terminal domain"/>
    <property type="match status" value="1"/>
</dbReference>
<evidence type="ECO:0000313" key="3">
    <source>
        <dbReference type="EMBL" id="NDK55040.1"/>
    </source>
</evidence>
<dbReference type="InterPro" id="IPR050640">
    <property type="entry name" value="Bact_2-comp_sensor_kinase"/>
</dbReference>
<protein>
    <submittedName>
        <fullName evidence="3">GHKL domain-containing protein</fullName>
    </submittedName>
</protein>
<organism evidence="3 4">
    <name type="scientific">Pontibacter fetidus</name>
    <dbReference type="NCBI Taxonomy" id="2700082"/>
    <lineage>
        <taxon>Bacteria</taxon>
        <taxon>Pseudomonadati</taxon>
        <taxon>Bacteroidota</taxon>
        <taxon>Cytophagia</taxon>
        <taxon>Cytophagales</taxon>
        <taxon>Hymenobacteraceae</taxon>
        <taxon>Pontibacter</taxon>
    </lineage>
</organism>
<gene>
    <name evidence="3" type="ORF">GWO68_03825</name>
</gene>